<evidence type="ECO:0000256" key="6">
    <source>
        <dbReference type="ARBA" id="ARBA00022801"/>
    </source>
</evidence>
<dbReference type="Gene3D" id="3.40.50.300">
    <property type="entry name" value="P-loop containing nucleotide triphosphate hydrolases"/>
    <property type="match status" value="1"/>
</dbReference>
<evidence type="ECO:0000256" key="1">
    <source>
        <dbReference type="ARBA" id="ARBA00011043"/>
    </source>
</evidence>
<dbReference type="InterPro" id="IPR025867">
    <property type="entry name" value="MnmE_helical"/>
</dbReference>
<dbReference type="InterPro" id="IPR027417">
    <property type="entry name" value="P-loop_NTPase"/>
</dbReference>
<dbReference type="Proteomes" id="UP000004633">
    <property type="component" value="Unassembled WGS sequence"/>
</dbReference>
<comment type="cofactor">
    <cofactor evidence="10">
        <name>K(+)</name>
        <dbReference type="ChEBI" id="CHEBI:29103"/>
    </cofactor>
    <text evidence="10">Binds 1 potassium ion per subunit.</text>
</comment>
<dbReference type="GO" id="GO:0030488">
    <property type="term" value="P:tRNA methylation"/>
    <property type="evidence" value="ECO:0007669"/>
    <property type="project" value="TreeGrafter"/>
</dbReference>
<keyword evidence="4 10" id="KW-0479">Metal-binding</keyword>
<evidence type="ECO:0000256" key="5">
    <source>
        <dbReference type="ARBA" id="ARBA00022741"/>
    </source>
</evidence>
<feature type="binding site" evidence="10">
    <location>
        <begin position="278"/>
        <end position="281"/>
    </location>
    <ligand>
        <name>GTP</name>
        <dbReference type="ChEBI" id="CHEBI:37565"/>
    </ligand>
</feature>
<dbReference type="NCBIfam" id="TIGR00231">
    <property type="entry name" value="small_GTP"/>
    <property type="match status" value="1"/>
</dbReference>
<feature type="binding site" evidence="10">
    <location>
        <position position="255"/>
    </location>
    <ligand>
        <name>K(+)</name>
        <dbReference type="ChEBI" id="CHEBI:29103"/>
    </ligand>
</feature>
<feature type="binding site" evidence="10">
    <location>
        <position position="253"/>
    </location>
    <ligand>
        <name>K(+)</name>
        <dbReference type="ChEBI" id="CHEBI:29103"/>
    </ligand>
</feature>
<dbReference type="PANTHER" id="PTHR42714:SF2">
    <property type="entry name" value="TRNA MODIFICATION GTPASE GTPBP3, MITOCHONDRIAL"/>
    <property type="match status" value="1"/>
</dbReference>
<dbReference type="InterPro" id="IPR027266">
    <property type="entry name" value="TrmE/GcvT-like"/>
</dbReference>
<dbReference type="Pfam" id="PF12631">
    <property type="entry name" value="MnmE_helical"/>
    <property type="match status" value="1"/>
</dbReference>
<accession>E7N537</accession>
<dbReference type="InterPro" id="IPR027368">
    <property type="entry name" value="MnmE_dom2"/>
</dbReference>
<gene>
    <name evidence="10" type="primary">mnmE</name>
    <name evidence="10 13" type="synonym">trmE</name>
    <name evidence="13" type="ORF">HMPREF9555_02132</name>
</gene>
<evidence type="ECO:0000256" key="10">
    <source>
        <dbReference type="HAMAP-Rule" id="MF_00379"/>
    </source>
</evidence>
<dbReference type="GO" id="GO:0005829">
    <property type="term" value="C:cytosol"/>
    <property type="evidence" value="ECO:0007669"/>
    <property type="project" value="TreeGrafter"/>
</dbReference>
<dbReference type="Gene3D" id="3.30.1360.120">
    <property type="entry name" value="Probable tRNA modification gtpase trme, domain 1"/>
    <property type="match status" value="1"/>
</dbReference>
<dbReference type="SUPFAM" id="SSF52540">
    <property type="entry name" value="P-loop containing nucleoside triphosphate hydrolases"/>
    <property type="match status" value="1"/>
</dbReference>
<dbReference type="CDD" id="cd04164">
    <property type="entry name" value="trmE"/>
    <property type="match status" value="1"/>
</dbReference>
<dbReference type="GO" id="GO:0042802">
    <property type="term" value="F:identical protein binding"/>
    <property type="evidence" value="ECO:0007669"/>
    <property type="project" value="UniProtKB-ARBA"/>
</dbReference>
<dbReference type="InterPro" id="IPR004520">
    <property type="entry name" value="GTPase_MnmE"/>
</dbReference>
<dbReference type="FunFam" id="3.40.50.300:FF:001376">
    <property type="entry name" value="tRNA modification GTPase MnmE"/>
    <property type="match status" value="1"/>
</dbReference>
<dbReference type="AlphaFoldDB" id="E7N537"/>
<evidence type="ECO:0000259" key="12">
    <source>
        <dbReference type="PROSITE" id="PS51709"/>
    </source>
</evidence>
<dbReference type="InterPro" id="IPR005225">
    <property type="entry name" value="Small_GTP-bd"/>
</dbReference>
<feature type="binding site" evidence="10">
    <location>
        <position position="462"/>
    </location>
    <ligand>
        <name>(6S)-5-formyl-5,6,7,8-tetrahydrofolate</name>
        <dbReference type="ChEBI" id="CHEBI:57457"/>
    </ligand>
</feature>
<keyword evidence="7 10" id="KW-0460">Magnesium</keyword>
<dbReference type="InterPro" id="IPR018948">
    <property type="entry name" value="GTP-bd_TrmE_N"/>
</dbReference>
<dbReference type="InterPro" id="IPR006073">
    <property type="entry name" value="GTP-bd"/>
</dbReference>
<evidence type="ECO:0000256" key="9">
    <source>
        <dbReference type="ARBA" id="ARBA00023134"/>
    </source>
</evidence>
<name>E7N537_9FIRM</name>
<dbReference type="CDD" id="cd14858">
    <property type="entry name" value="TrmE_N"/>
    <property type="match status" value="1"/>
</dbReference>
<dbReference type="GO" id="GO:0002098">
    <property type="term" value="P:tRNA wobble uridine modification"/>
    <property type="evidence" value="ECO:0007669"/>
    <property type="project" value="TreeGrafter"/>
</dbReference>
<dbReference type="GO" id="GO:0005525">
    <property type="term" value="F:GTP binding"/>
    <property type="evidence" value="ECO:0007669"/>
    <property type="project" value="UniProtKB-UniRule"/>
</dbReference>
<feature type="domain" description="TrmE-type G" evidence="12">
    <location>
        <begin position="224"/>
        <end position="383"/>
    </location>
</feature>
<dbReference type="EC" id="3.6.-.-" evidence="10"/>
<evidence type="ECO:0000256" key="8">
    <source>
        <dbReference type="ARBA" id="ARBA00022958"/>
    </source>
</evidence>
<dbReference type="HOGENOM" id="CLU_019624_4_1_9"/>
<evidence type="ECO:0000256" key="11">
    <source>
        <dbReference type="RuleBase" id="RU003313"/>
    </source>
</evidence>
<dbReference type="PANTHER" id="PTHR42714">
    <property type="entry name" value="TRNA MODIFICATION GTPASE GTPBP3"/>
    <property type="match status" value="1"/>
</dbReference>
<keyword evidence="14" id="KW-1185">Reference proteome</keyword>
<evidence type="ECO:0000256" key="2">
    <source>
        <dbReference type="ARBA" id="ARBA00022490"/>
    </source>
</evidence>
<keyword evidence="5 10" id="KW-0547">Nucleotide-binding</keyword>
<comment type="similarity">
    <text evidence="1 10 11">Belongs to the TRAFAC class TrmE-Era-EngA-EngB-Septin-like GTPase superfamily. TrmE GTPase family.</text>
</comment>
<protein>
    <recommendedName>
        <fullName evidence="10">tRNA modification GTPase MnmE</fullName>
        <ecNumber evidence="10">3.6.-.-</ecNumber>
    </recommendedName>
</protein>
<comment type="function">
    <text evidence="10">Exhibits a very high intrinsic GTPase hydrolysis rate. Involved in the addition of a carboxymethylaminomethyl (cmnm) group at the wobble position (U34) of certain tRNAs, forming tRNA-cmnm(5)s(2)U34.</text>
</comment>
<dbReference type="InterPro" id="IPR031168">
    <property type="entry name" value="G_TrmE"/>
</dbReference>
<dbReference type="Pfam" id="PF10396">
    <property type="entry name" value="TrmE_N"/>
    <property type="match status" value="1"/>
</dbReference>
<feature type="binding site" evidence="10">
    <location>
        <position position="238"/>
    </location>
    <ligand>
        <name>Mg(2+)</name>
        <dbReference type="ChEBI" id="CHEBI:18420"/>
    </ligand>
</feature>
<evidence type="ECO:0000313" key="13">
    <source>
        <dbReference type="EMBL" id="EFW28690.1"/>
    </source>
</evidence>
<dbReference type="GO" id="GO:0003924">
    <property type="term" value="F:GTPase activity"/>
    <property type="evidence" value="ECO:0007669"/>
    <property type="project" value="UniProtKB-UniRule"/>
</dbReference>
<feature type="binding site" evidence="10">
    <location>
        <position position="259"/>
    </location>
    <ligand>
        <name>Mg(2+)</name>
        <dbReference type="ChEBI" id="CHEBI:18420"/>
    </ligand>
</feature>
<feature type="binding site" evidence="10">
    <location>
        <position position="258"/>
    </location>
    <ligand>
        <name>K(+)</name>
        <dbReference type="ChEBI" id="CHEBI:29103"/>
    </ligand>
</feature>
<feature type="binding site" evidence="10">
    <location>
        <position position="89"/>
    </location>
    <ligand>
        <name>(6S)-5-formyl-5,6,7,8-tetrahydrofolate</name>
        <dbReference type="ChEBI" id="CHEBI:57457"/>
    </ligand>
</feature>
<dbReference type="NCBIfam" id="NF003661">
    <property type="entry name" value="PRK05291.1-3"/>
    <property type="match status" value="1"/>
</dbReference>
<feature type="binding site" evidence="10">
    <location>
        <begin position="253"/>
        <end position="259"/>
    </location>
    <ligand>
        <name>GTP</name>
        <dbReference type="ChEBI" id="CHEBI:37565"/>
    </ligand>
</feature>
<dbReference type="NCBIfam" id="TIGR00450">
    <property type="entry name" value="mnmE_trmE_thdF"/>
    <property type="match status" value="1"/>
</dbReference>
<dbReference type="STRING" id="749551.HMPREF9555_02132"/>
<feature type="binding site" evidence="10">
    <location>
        <position position="234"/>
    </location>
    <ligand>
        <name>K(+)</name>
        <dbReference type="ChEBI" id="CHEBI:29103"/>
    </ligand>
</feature>
<dbReference type="FunFam" id="3.30.1360.120:FF:000003">
    <property type="entry name" value="tRNA modification GTPase MnmE"/>
    <property type="match status" value="1"/>
</dbReference>
<evidence type="ECO:0000256" key="7">
    <source>
        <dbReference type="ARBA" id="ARBA00022842"/>
    </source>
</evidence>
<sequence length="462" mass="49304">MMRGERDTISQIATPPGAGGIGIVRVSGADALHVARAVFRPARGGRLEGIEPYTARYGHIVAADGTVIDECVLLYMRAPHSYTGEDTAELQCHGGTLVLREVLLRTWEAGARPAEAGEFTKRAFLNGRLDLSRAEGVMELISAKSARAVRAARERMAGALAEKIAGIRTRLLGAIAHIEAGIDFPEDDIPEARTGALAADIAAASADVARLLEGADAGRILREGMKTVIVGRPNVGKSSLLNALLGMERAIVTDVPGTTRDVIEEQIVIEGIPLRLLDTAGLRAAEDAVEQIGVARTQRHLADAELVLAVFDGAAPLTPEDEDLIVRLRNCAAEMIILCNKEDRDSVLTAADFSMLDAPVLVISAQAGTGLDDLRRAIAEIVRRMEGDLGDGALPNVERETEALRRAAEHLRTAQETLAADMGTDFVSIDLRAAYEILGEILGETADTDLIDKIFSEFCIGK</sequence>
<keyword evidence="6 10" id="KW-0378">Hydrolase</keyword>
<feature type="binding site" evidence="10">
    <location>
        <position position="25"/>
    </location>
    <ligand>
        <name>(6S)-5-formyl-5,6,7,8-tetrahydrofolate</name>
        <dbReference type="ChEBI" id="CHEBI:57457"/>
    </ligand>
</feature>
<comment type="caution">
    <text evidence="10">Lacks conserved residue(s) required for the propagation of feature annotation.</text>
</comment>
<dbReference type="HAMAP" id="MF_00379">
    <property type="entry name" value="GTPase_MnmE"/>
    <property type="match status" value="1"/>
</dbReference>
<keyword evidence="3 10" id="KW-0819">tRNA processing</keyword>
<dbReference type="Pfam" id="PF01926">
    <property type="entry name" value="MMR_HSR1"/>
    <property type="match status" value="1"/>
</dbReference>
<dbReference type="Gene3D" id="1.20.120.430">
    <property type="entry name" value="tRNA modification GTPase MnmE domain 2"/>
    <property type="match status" value="1"/>
</dbReference>
<keyword evidence="8 10" id="KW-0630">Potassium</keyword>
<dbReference type="GO" id="GO:0046872">
    <property type="term" value="F:metal ion binding"/>
    <property type="evidence" value="ECO:0007669"/>
    <property type="project" value="UniProtKB-KW"/>
</dbReference>
<dbReference type="EMBL" id="AECV01000061">
    <property type="protein sequence ID" value="EFW28690.1"/>
    <property type="molecule type" value="Genomic_DNA"/>
</dbReference>
<evidence type="ECO:0000256" key="3">
    <source>
        <dbReference type="ARBA" id="ARBA00022694"/>
    </source>
</evidence>
<comment type="subunit">
    <text evidence="10">Homodimer. Heterotetramer of two MnmE and two MnmG subunits.</text>
</comment>
<comment type="caution">
    <text evidence="13">The sequence shown here is derived from an EMBL/GenBank/DDBJ whole genome shotgun (WGS) entry which is preliminary data.</text>
</comment>
<reference evidence="13 14" key="1">
    <citation type="submission" date="2010-08" db="EMBL/GenBank/DDBJ databases">
        <authorList>
            <person name="Weinstock G."/>
            <person name="Sodergren E."/>
            <person name="Clifton S."/>
            <person name="Fulton L."/>
            <person name="Fulton B."/>
            <person name="Courtney L."/>
            <person name="Fronick C."/>
            <person name="Harrison M."/>
            <person name="Strong C."/>
            <person name="Farmer C."/>
            <person name="Delahaunty K."/>
            <person name="Markovic C."/>
            <person name="Hall O."/>
            <person name="Minx P."/>
            <person name="Tomlinson C."/>
            <person name="Mitreva M."/>
            <person name="Hou S."/>
            <person name="Chen J."/>
            <person name="Wollam A."/>
            <person name="Pepin K.H."/>
            <person name="Johnson M."/>
            <person name="Bhonagiri V."/>
            <person name="Zhang X."/>
            <person name="Suruliraj S."/>
            <person name="Warren W."/>
            <person name="Chinwalla A."/>
            <person name="Mardis E.R."/>
            <person name="Wilson R.K."/>
        </authorList>
    </citation>
    <scope>NUCLEOTIDE SEQUENCE [LARGE SCALE GENOMIC DNA]</scope>
    <source>
        <strain evidence="13 14">F0399</strain>
    </source>
</reference>
<feature type="binding site" evidence="10">
    <location>
        <position position="128"/>
    </location>
    <ligand>
        <name>(6S)-5-formyl-5,6,7,8-tetrahydrofolate</name>
        <dbReference type="ChEBI" id="CHEBI:57457"/>
    </ligand>
</feature>
<feature type="binding site" evidence="10">
    <location>
        <begin position="234"/>
        <end position="239"/>
    </location>
    <ligand>
        <name>GTP</name>
        <dbReference type="ChEBI" id="CHEBI:37565"/>
    </ligand>
</feature>
<proteinExistence type="inferred from homology"/>
<evidence type="ECO:0000313" key="14">
    <source>
        <dbReference type="Proteomes" id="UP000004633"/>
    </source>
</evidence>
<comment type="subcellular location">
    <subcellularLocation>
        <location evidence="10">Cytoplasm</location>
    </subcellularLocation>
</comment>
<keyword evidence="9 10" id="KW-0342">GTP-binding</keyword>
<evidence type="ECO:0000256" key="4">
    <source>
        <dbReference type="ARBA" id="ARBA00022723"/>
    </source>
</evidence>
<dbReference type="PROSITE" id="PS51709">
    <property type="entry name" value="G_TRME"/>
    <property type="match status" value="1"/>
</dbReference>
<organism evidence="13 14">
    <name type="scientific">Selenomonas artemidis F0399</name>
    <dbReference type="NCBI Taxonomy" id="749551"/>
    <lineage>
        <taxon>Bacteria</taxon>
        <taxon>Bacillati</taxon>
        <taxon>Bacillota</taxon>
        <taxon>Negativicutes</taxon>
        <taxon>Selenomonadales</taxon>
        <taxon>Selenomonadaceae</taxon>
        <taxon>Selenomonas</taxon>
    </lineage>
</organism>
<keyword evidence="2 10" id="KW-0963">Cytoplasm</keyword>
<dbReference type="SUPFAM" id="SSF116878">
    <property type="entry name" value="TrmE connector domain"/>
    <property type="match status" value="1"/>
</dbReference>